<dbReference type="Proteomes" id="UP000294673">
    <property type="component" value="Segment"/>
</dbReference>
<dbReference type="EMBL" id="MK327938">
    <property type="protein sequence ID" value="QBO63922.1"/>
    <property type="molecule type" value="Genomic_DNA"/>
</dbReference>
<accession>A0A482GIG5</accession>
<keyword evidence="2" id="KW-1185">Reference proteome</keyword>
<organism evidence="1 2">
    <name type="scientific">Escherichia phage vB_EcoM_Goslar</name>
    <dbReference type="NCBI Taxonomy" id="2502409"/>
    <lineage>
        <taxon>Viruses</taxon>
        <taxon>Duplodnaviria</taxon>
        <taxon>Heunggongvirae</taxon>
        <taxon>Uroviricota</taxon>
        <taxon>Caudoviricetes</taxon>
        <taxon>Chimalliviridae</taxon>
        <taxon>Goslarvirus</taxon>
        <taxon>Goslarvirus goslar</taxon>
    </lineage>
</organism>
<protein>
    <submittedName>
        <fullName evidence="1">Uncharacterized protein</fullName>
    </submittedName>
</protein>
<gene>
    <name evidence="1" type="ORF">Goslar_00129</name>
</gene>
<evidence type="ECO:0000313" key="1">
    <source>
        <dbReference type="EMBL" id="QBO63922.1"/>
    </source>
</evidence>
<organismHost>
    <name type="scientific">Escherichia coli</name>
    <dbReference type="NCBI Taxonomy" id="562"/>
</organismHost>
<proteinExistence type="predicted"/>
<name>A0A482GIG5_BPGOS</name>
<evidence type="ECO:0000313" key="2">
    <source>
        <dbReference type="Proteomes" id="UP000294673"/>
    </source>
</evidence>
<sequence length="124" mass="14674">MYVIIDDVEGRQLTPVQSLRLRNAALMYAVLWWDCKTRLPSDAKSMRRYSEALVSCGHDEIFQRLFERLSGYQAIIRKGLFISIEWFGTELRLIVDRKGMTLRPNTFESTRAIAWWDEEGNRLW</sequence>
<reference evidence="1 2" key="1">
    <citation type="submission" date="2018-12" db="EMBL/GenBank/DDBJ databases">
        <title>Still something new to discover - new insights into E. coli phage diversity and taxonomy.</title>
        <authorList>
            <person name="Korf I.H.E."/>
            <person name="Adriaennsens E."/>
            <person name="Dreiseikelmann B."/>
            <person name="Kropinski A."/>
            <person name="Nimtz M."/>
            <person name="Meier-Kolthoff J.P."/>
            <person name="Rohde M."/>
            <person name="van Raaij M."/>
            <person name="Wittmann J."/>
        </authorList>
    </citation>
    <scope>NUCLEOTIDE SEQUENCE [LARGE SCALE GENOMIC DNA]</scope>
</reference>